<evidence type="ECO:0000256" key="1">
    <source>
        <dbReference type="SAM" id="MobiDB-lite"/>
    </source>
</evidence>
<reference evidence="2" key="2">
    <citation type="journal article" date="2023" name="Proc. Natl. Acad. Sci. U.S.A.">
        <title>A global phylogenomic analysis of the shiitake genus Lentinula.</title>
        <authorList>
            <person name="Sierra-Patev S."/>
            <person name="Min B."/>
            <person name="Naranjo-Ortiz M."/>
            <person name="Looney B."/>
            <person name="Konkel Z."/>
            <person name="Slot J.C."/>
            <person name="Sakamoto Y."/>
            <person name="Steenwyk J.L."/>
            <person name="Rokas A."/>
            <person name="Carro J."/>
            <person name="Camarero S."/>
            <person name="Ferreira P."/>
            <person name="Molpeceres G."/>
            <person name="Ruiz-Duenas F.J."/>
            <person name="Serrano A."/>
            <person name="Henrissat B."/>
            <person name="Drula E."/>
            <person name="Hughes K.W."/>
            <person name="Mata J.L."/>
            <person name="Ishikawa N.K."/>
            <person name="Vargas-Isla R."/>
            <person name="Ushijima S."/>
            <person name="Smith C.A."/>
            <person name="Donoghue J."/>
            <person name="Ahrendt S."/>
            <person name="Andreopoulos W."/>
            <person name="He G."/>
            <person name="LaButti K."/>
            <person name="Lipzen A."/>
            <person name="Ng V."/>
            <person name="Riley R."/>
            <person name="Sandor L."/>
            <person name="Barry K."/>
            <person name="Martinez A.T."/>
            <person name="Xiao Y."/>
            <person name="Gibbons J.G."/>
            <person name="Terashima K."/>
            <person name="Grigoriev I.V."/>
            <person name="Hibbett D."/>
        </authorList>
    </citation>
    <scope>NUCLEOTIDE SEQUENCE</scope>
    <source>
        <strain evidence="2">Sp2 HRB7682 ss15</strain>
    </source>
</reference>
<organism evidence="2 3">
    <name type="scientific">Lentinula lateritia</name>
    <dbReference type="NCBI Taxonomy" id="40482"/>
    <lineage>
        <taxon>Eukaryota</taxon>
        <taxon>Fungi</taxon>
        <taxon>Dikarya</taxon>
        <taxon>Basidiomycota</taxon>
        <taxon>Agaricomycotina</taxon>
        <taxon>Agaricomycetes</taxon>
        <taxon>Agaricomycetidae</taxon>
        <taxon>Agaricales</taxon>
        <taxon>Marasmiineae</taxon>
        <taxon>Omphalotaceae</taxon>
        <taxon>Lentinula</taxon>
    </lineage>
</organism>
<feature type="compositionally biased region" description="Low complexity" evidence="1">
    <location>
        <begin position="135"/>
        <end position="146"/>
    </location>
</feature>
<comment type="caution">
    <text evidence="2">The sequence shown here is derived from an EMBL/GenBank/DDBJ whole genome shotgun (WGS) entry which is preliminary data.</text>
</comment>
<evidence type="ECO:0000313" key="3">
    <source>
        <dbReference type="Proteomes" id="UP001150238"/>
    </source>
</evidence>
<gene>
    <name evidence="2" type="ORF">C8J55DRAFT_234736</name>
</gene>
<dbReference type="Proteomes" id="UP001150238">
    <property type="component" value="Unassembled WGS sequence"/>
</dbReference>
<sequence>MASSHKSRHSSTPITRTNTPPGELRVPAAPSSFKRTIDLPPDLDDYPCHNPMGDFEADDDNVEMQQYLEHIYMTSKLTPDNSGAARDYGFSESGLPTETRSDSRSAHNLNHKLKDGTGKGGSDRHRKHSHRFEATTSSSRSTTTKYATPTTATLVQGTTWDGEDTNSPQLKGFSSLLSNQPGELDELDIGLVRPDEQWNYETTIDDHMDIPFPAPLSGSRFDGKGKGKGKDVGW</sequence>
<evidence type="ECO:0000313" key="2">
    <source>
        <dbReference type="EMBL" id="KAJ4466863.1"/>
    </source>
</evidence>
<feature type="region of interest" description="Disordered" evidence="1">
    <location>
        <begin position="206"/>
        <end position="234"/>
    </location>
</feature>
<name>A0A9W8ZVQ1_9AGAR</name>
<feature type="compositionally biased region" description="Polar residues" evidence="1">
    <location>
        <begin position="10"/>
        <end position="20"/>
    </location>
</feature>
<feature type="region of interest" description="Disordered" evidence="1">
    <location>
        <begin position="1"/>
        <end position="57"/>
    </location>
</feature>
<reference evidence="2" key="1">
    <citation type="submission" date="2022-08" db="EMBL/GenBank/DDBJ databases">
        <authorList>
            <consortium name="DOE Joint Genome Institute"/>
            <person name="Min B."/>
            <person name="Riley R."/>
            <person name="Sierra-Patev S."/>
            <person name="Naranjo-Ortiz M."/>
            <person name="Looney B."/>
            <person name="Konkel Z."/>
            <person name="Slot J.C."/>
            <person name="Sakamoto Y."/>
            <person name="Steenwyk J.L."/>
            <person name="Rokas A."/>
            <person name="Carro J."/>
            <person name="Camarero S."/>
            <person name="Ferreira P."/>
            <person name="Molpeceres G."/>
            <person name="Ruiz-Duenas F.J."/>
            <person name="Serrano A."/>
            <person name="Henrissat B."/>
            <person name="Drula E."/>
            <person name="Hughes K.W."/>
            <person name="Mata J.L."/>
            <person name="Ishikawa N.K."/>
            <person name="Vargas-Isla R."/>
            <person name="Ushijima S."/>
            <person name="Smith C.A."/>
            <person name="Ahrendt S."/>
            <person name="Andreopoulos W."/>
            <person name="He G."/>
            <person name="Labutti K."/>
            <person name="Lipzen A."/>
            <person name="Ng V."/>
            <person name="Sandor L."/>
            <person name="Barry K."/>
            <person name="Martinez A.T."/>
            <person name="Xiao Y."/>
            <person name="Gibbons J.G."/>
            <person name="Terashima K."/>
            <person name="Hibbett D.S."/>
            <person name="Grigoriev I.V."/>
        </authorList>
    </citation>
    <scope>NUCLEOTIDE SEQUENCE</scope>
    <source>
        <strain evidence="2">Sp2 HRB7682 ss15</strain>
    </source>
</reference>
<feature type="compositionally biased region" description="Basic and acidic residues" evidence="1">
    <location>
        <begin position="221"/>
        <end position="234"/>
    </location>
</feature>
<feature type="region of interest" description="Disordered" evidence="1">
    <location>
        <begin position="76"/>
        <end position="146"/>
    </location>
</feature>
<protein>
    <submittedName>
        <fullName evidence="2">Uncharacterized protein</fullName>
    </submittedName>
</protein>
<dbReference type="EMBL" id="JANVFS010000043">
    <property type="protein sequence ID" value="KAJ4466863.1"/>
    <property type="molecule type" value="Genomic_DNA"/>
</dbReference>
<dbReference type="AlphaFoldDB" id="A0A9W8ZVQ1"/>
<accession>A0A9W8ZVQ1</accession>
<feature type="compositionally biased region" description="Basic and acidic residues" evidence="1">
    <location>
        <begin position="112"/>
        <end position="123"/>
    </location>
</feature>
<proteinExistence type="predicted"/>